<dbReference type="InterPro" id="IPR003805">
    <property type="entry name" value="CobS"/>
</dbReference>
<comment type="pathway">
    <text evidence="3 19">Cofactor biosynthesis; adenosylcobalamin biosynthesis; adenosylcobalamin from cob(II)yrinate a,c-diamide: step 7/7.</text>
</comment>
<keyword evidence="10 19" id="KW-0812">Transmembrane</keyword>
<feature type="transmembrane region" description="Helical" evidence="19">
    <location>
        <begin position="180"/>
        <end position="196"/>
    </location>
</feature>
<dbReference type="EMBL" id="JACRSO010000006">
    <property type="protein sequence ID" value="MBC8530148.1"/>
    <property type="molecule type" value="Genomic_DNA"/>
</dbReference>
<dbReference type="PANTHER" id="PTHR34148:SF1">
    <property type="entry name" value="ADENOSYLCOBINAMIDE-GDP RIBAZOLETRANSFERASE"/>
    <property type="match status" value="1"/>
</dbReference>
<dbReference type="GO" id="GO:0005886">
    <property type="term" value="C:plasma membrane"/>
    <property type="evidence" value="ECO:0007669"/>
    <property type="project" value="UniProtKB-SubCell"/>
</dbReference>
<keyword evidence="9 19" id="KW-0808">Transferase</keyword>
<dbReference type="AlphaFoldDB" id="A0A926HNG7"/>
<comment type="function">
    <text evidence="14 19">Joins adenosylcobinamide-GDP and alpha-ribazole to generate adenosylcobalamin (Ado-cobalamin). Also synthesizes adenosylcobalamin 5'-phosphate from adenosylcobinamide-GDP and alpha-ribazole 5'-phosphate.</text>
</comment>
<evidence type="ECO:0000256" key="11">
    <source>
        <dbReference type="ARBA" id="ARBA00022842"/>
    </source>
</evidence>
<comment type="catalytic activity">
    <reaction evidence="17 19">
        <text>alpha-ribazole + adenosylcob(III)inamide-GDP = adenosylcob(III)alamin + GMP + H(+)</text>
        <dbReference type="Rhea" id="RHEA:16049"/>
        <dbReference type="ChEBI" id="CHEBI:10329"/>
        <dbReference type="ChEBI" id="CHEBI:15378"/>
        <dbReference type="ChEBI" id="CHEBI:18408"/>
        <dbReference type="ChEBI" id="CHEBI:58115"/>
        <dbReference type="ChEBI" id="CHEBI:60487"/>
        <dbReference type="EC" id="2.7.8.26"/>
    </reaction>
</comment>
<evidence type="ECO:0000256" key="9">
    <source>
        <dbReference type="ARBA" id="ARBA00022679"/>
    </source>
</evidence>
<dbReference type="NCBIfam" id="TIGR00317">
    <property type="entry name" value="cobS"/>
    <property type="match status" value="1"/>
</dbReference>
<dbReference type="HAMAP" id="MF_00719">
    <property type="entry name" value="CobS"/>
    <property type="match status" value="1"/>
</dbReference>
<evidence type="ECO:0000256" key="1">
    <source>
        <dbReference type="ARBA" id="ARBA00001946"/>
    </source>
</evidence>
<evidence type="ECO:0000256" key="7">
    <source>
        <dbReference type="ARBA" id="ARBA00022475"/>
    </source>
</evidence>
<evidence type="ECO:0000256" key="14">
    <source>
        <dbReference type="ARBA" id="ARBA00025228"/>
    </source>
</evidence>
<evidence type="ECO:0000256" key="13">
    <source>
        <dbReference type="ARBA" id="ARBA00023136"/>
    </source>
</evidence>
<proteinExistence type="inferred from homology"/>
<feature type="transmembrane region" description="Helical" evidence="19">
    <location>
        <begin position="110"/>
        <end position="133"/>
    </location>
</feature>
<evidence type="ECO:0000256" key="2">
    <source>
        <dbReference type="ARBA" id="ARBA00004651"/>
    </source>
</evidence>
<dbReference type="GO" id="GO:0008818">
    <property type="term" value="F:cobalamin 5'-phosphate synthase activity"/>
    <property type="evidence" value="ECO:0007669"/>
    <property type="project" value="UniProtKB-UniRule"/>
</dbReference>
<evidence type="ECO:0000256" key="5">
    <source>
        <dbReference type="ARBA" id="ARBA00013200"/>
    </source>
</evidence>
<keyword evidence="13 19" id="KW-0472">Membrane</keyword>
<comment type="cofactor">
    <cofactor evidence="1 19">
        <name>Mg(2+)</name>
        <dbReference type="ChEBI" id="CHEBI:18420"/>
    </cofactor>
</comment>
<evidence type="ECO:0000256" key="6">
    <source>
        <dbReference type="ARBA" id="ARBA00015850"/>
    </source>
</evidence>
<keyword evidence="7 19" id="KW-1003">Cell membrane</keyword>
<dbReference type="PANTHER" id="PTHR34148">
    <property type="entry name" value="ADENOSYLCOBINAMIDE-GDP RIBAZOLETRANSFERASE"/>
    <property type="match status" value="1"/>
</dbReference>
<evidence type="ECO:0000256" key="16">
    <source>
        <dbReference type="ARBA" id="ARBA00032853"/>
    </source>
</evidence>
<gene>
    <name evidence="19 20" type="primary">cobS</name>
    <name evidence="20" type="ORF">H8699_11965</name>
</gene>
<accession>A0A926HNG7</accession>
<evidence type="ECO:0000313" key="21">
    <source>
        <dbReference type="Proteomes" id="UP000654279"/>
    </source>
</evidence>
<dbReference type="EC" id="2.7.8.26" evidence="5 19"/>
<comment type="similarity">
    <text evidence="4 19">Belongs to the CobS family.</text>
</comment>
<feature type="transmembrane region" description="Helical" evidence="19">
    <location>
        <begin position="61"/>
        <end position="80"/>
    </location>
</feature>
<feature type="transmembrane region" description="Helical" evidence="19">
    <location>
        <begin position="31"/>
        <end position="55"/>
    </location>
</feature>
<keyword evidence="11 19" id="KW-0460">Magnesium</keyword>
<evidence type="ECO:0000256" key="4">
    <source>
        <dbReference type="ARBA" id="ARBA00010561"/>
    </source>
</evidence>
<protein>
    <recommendedName>
        <fullName evidence="6 19">Adenosylcobinamide-GDP ribazoletransferase</fullName>
        <ecNumber evidence="5 19">2.7.8.26</ecNumber>
    </recommendedName>
    <alternativeName>
        <fullName evidence="16 19">Cobalamin synthase</fullName>
    </alternativeName>
    <alternativeName>
        <fullName evidence="15 19">Cobalamin-5'-phosphate synthase</fullName>
    </alternativeName>
</protein>
<feature type="transmembrane region" description="Helical" evidence="19">
    <location>
        <begin position="202"/>
        <end position="220"/>
    </location>
</feature>
<evidence type="ECO:0000256" key="10">
    <source>
        <dbReference type="ARBA" id="ARBA00022692"/>
    </source>
</evidence>
<dbReference type="Pfam" id="PF02654">
    <property type="entry name" value="CobS"/>
    <property type="match status" value="1"/>
</dbReference>
<evidence type="ECO:0000256" key="18">
    <source>
        <dbReference type="ARBA" id="ARBA00049504"/>
    </source>
</evidence>
<dbReference type="GO" id="GO:0051073">
    <property type="term" value="F:adenosylcobinamide-GDP ribazoletransferase activity"/>
    <property type="evidence" value="ECO:0007669"/>
    <property type="project" value="UniProtKB-UniRule"/>
</dbReference>
<keyword evidence="21" id="KW-1185">Reference proteome</keyword>
<evidence type="ECO:0000313" key="20">
    <source>
        <dbReference type="EMBL" id="MBC8530148.1"/>
    </source>
</evidence>
<comment type="catalytic activity">
    <reaction evidence="18 19">
        <text>alpha-ribazole 5'-phosphate + adenosylcob(III)inamide-GDP = adenosylcob(III)alamin 5'-phosphate + GMP + H(+)</text>
        <dbReference type="Rhea" id="RHEA:23560"/>
        <dbReference type="ChEBI" id="CHEBI:15378"/>
        <dbReference type="ChEBI" id="CHEBI:57918"/>
        <dbReference type="ChEBI" id="CHEBI:58115"/>
        <dbReference type="ChEBI" id="CHEBI:60487"/>
        <dbReference type="ChEBI" id="CHEBI:60493"/>
        <dbReference type="EC" id="2.7.8.26"/>
    </reaction>
</comment>
<evidence type="ECO:0000256" key="15">
    <source>
        <dbReference type="ARBA" id="ARBA00032605"/>
    </source>
</evidence>
<dbReference type="Proteomes" id="UP000654279">
    <property type="component" value="Unassembled WGS sequence"/>
</dbReference>
<dbReference type="GO" id="GO:0009236">
    <property type="term" value="P:cobalamin biosynthetic process"/>
    <property type="evidence" value="ECO:0007669"/>
    <property type="project" value="UniProtKB-UniRule"/>
</dbReference>
<name>A0A926HNG7_9FIRM</name>
<comment type="caution">
    <text evidence="20">The sequence shown here is derived from an EMBL/GenBank/DDBJ whole genome shotgun (WGS) entry which is preliminary data.</text>
</comment>
<evidence type="ECO:0000256" key="17">
    <source>
        <dbReference type="ARBA" id="ARBA00048623"/>
    </source>
</evidence>
<keyword evidence="8 19" id="KW-0169">Cobalamin biosynthesis</keyword>
<evidence type="ECO:0000256" key="8">
    <source>
        <dbReference type="ARBA" id="ARBA00022573"/>
    </source>
</evidence>
<evidence type="ECO:0000256" key="3">
    <source>
        <dbReference type="ARBA" id="ARBA00004663"/>
    </source>
</evidence>
<evidence type="ECO:0000256" key="12">
    <source>
        <dbReference type="ARBA" id="ARBA00022989"/>
    </source>
</evidence>
<comment type="subcellular location">
    <subcellularLocation>
        <location evidence="2 19">Cell membrane</location>
        <topology evidence="2 19">Multi-pass membrane protein</topology>
    </subcellularLocation>
</comment>
<evidence type="ECO:0000256" key="19">
    <source>
        <dbReference type="HAMAP-Rule" id="MF_00719"/>
    </source>
</evidence>
<keyword evidence="12 19" id="KW-1133">Transmembrane helix</keyword>
<sequence>MKTMTRRLIFAFQFMTRLPIRKNLDLQEGDFAGCSVFYPLVGLLTGGVGCLAAWLANFLQLPLLTGFCAVLAMVAVNGALHLDGLADCCDALFSARSREKMLEIMRDSRLGTMGAVGLFADLAAKTLLIAPAATMTYSVYGAILLAPLVGKACIAAMAFLGRSARRDGLGVAVIDHMKGGYLLINLLAALAGVAVWGRSLYWGAAVLAGLALAMLMTLYFHKKLGGITGDCLGAASEIGEIGFLLALRVISVWG</sequence>
<organism evidence="20 21">
    <name type="scientific">Luoshenia tenuis</name>
    <dbReference type="NCBI Taxonomy" id="2763654"/>
    <lineage>
        <taxon>Bacteria</taxon>
        <taxon>Bacillati</taxon>
        <taxon>Bacillota</taxon>
        <taxon>Clostridia</taxon>
        <taxon>Christensenellales</taxon>
        <taxon>Christensenellaceae</taxon>
        <taxon>Luoshenia</taxon>
    </lineage>
</organism>
<feature type="transmembrane region" description="Helical" evidence="19">
    <location>
        <begin position="139"/>
        <end position="160"/>
    </location>
</feature>
<reference evidence="20" key="1">
    <citation type="submission" date="2020-08" db="EMBL/GenBank/DDBJ databases">
        <title>Genome public.</title>
        <authorList>
            <person name="Liu C."/>
            <person name="Sun Q."/>
        </authorList>
    </citation>
    <scope>NUCLEOTIDE SEQUENCE</scope>
    <source>
        <strain evidence="20">NSJ-44</strain>
    </source>
</reference>